<reference evidence="2" key="1">
    <citation type="journal article" date="2020" name="Nat. Commun.">
        <title>Large-scale genome sequencing of mycorrhizal fungi provides insights into the early evolution of symbiotic traits.</title>
        <authorList>
            <person name="Miyauchi S."/>
            <person name="Kiss E."/>
            <person name="Kuo A."/>
            <person name="Drula E."/>
            <person name="Kohler A."/>
            <person name="Sanchez-Garcia M."/>
            <person name="Morin E."/>
            <person name="Andreopoulos B."/>
            <person name="Barry K.W."/>
            <person name="Bonito G."/>
            <person name="Buee M."/>
            <person name="Carver A."/>
            <person name="Chen C."/>
            <person name="Cichocki N."/>
            <person name="Clum A."/>
            <person name="Culley D."/>
            <person name="Crous P.W."/>
            <person name="Fauchery L."/>
            <person name="Girlanda M."/>
            <person name="Hayes R.D."/>
            <person name="Keri Z."/>
            <person name="LaButti K."/>
            <person name="Lipzen A."/>
            <person name="Lombard V."/>
            <person name="Magnuson J."/>
            <person name="Maillard F."/>
            <person name="Murat C."/>
            <person name="Nolan M."/>
            <person name="Ohm R.A."/>
            <person name="Pangilinan J."/>
            <person name="Pereira M.F."/>
            <person name="Perotto S."/>
            <person name="Peter M."/>
            <person name="Pfister S."/>
            <person name="Riley R."/>
            <person name="Sitrit Y."/>
            <person name="Stielow J.B."/>
            <person name="Szollosi G."/>
            <person name="Zifcakova L."/>
            <person name="Stursova M."/>
            <person name="Spatafora J.W."/>
            <person name="Tedersoo L."/>
            <person name="Vaario L.M."/>
            <person name="Yamada A."/>
            <person name="Yan M."/>
            <person name="Wang P."/>
            <person name="Xu J."/>
            <person name="Bruns T."/>
            <person name="Baldrian P."/>
            <person name="Vilgalys R."/>
            <person name="Dunand C."/>
            <person name="Henrissat B."/>
            <person name="Grigoriev I.V."/>
            <person name="Hibbett D."/>
            <person name="Nagy L.G."/>
            <person name="Martin F.M."/>
        </authorList>
    </citation>
    <scope>NUCLEOTIDE SEQUENCE</scope>
    <source>
        <strain evidence="2">UP504</strain>
    </source>
</reference>
<evidence type="ECO:0000313" key="3">
    <source>
        <dbReference type="Proteomes" id="UP000886523"/>
    </source>
</evidence>
<proteinExistence type="predicted"/>
<feature type="region of interest" description="Disordered" evidence="1">
    <location>
        <begin position="135"/>
        <end position="177"/>
    </location>
</feature>
<evidence type="ECO:0000313" key="2">
    <source>
        <dbReference type="EMBL" id="KAF9510264.1"/>
    </source>
</evidence>
<organism evidence="2 3">
    <name type="scientific">Hydnum rufescens UP504</name>
    <dbReference type="NCBI Taxonomy" id="1448309"/>
    <lineage>
        <taxon>Eukaryota</taxon>
        <taxon>Fungi</taxon>
        <taxon>Dikarya</taxon>
        <taxon>Basidiomycota</taxon>
        <taxon>Agaricomycotina</taxon>
        <taxon>Agaricomycetes</taxon>
        <taxon>Cantharellales</taxon>
        <taxon>Hydnaceae</taxon>
        <taxon>Hydnum</taxon>
    </lineage>
</organism>
<sequence>MRNLGGCPFSLRKTPPEECTDRAQGIWGCMQLFKTPMVNYLQHVTNQTWCHTPAKIPAQYPCQQATWTLIPHDNELNAGPHTHSGGCVVMAGLPLMHETPQEPKTNNGSPEHPQPPQQWMKYGTTHSLWGVPPPTMKPHLKQAQMKPRAKTECVVKSNYPHPHQSPPDEKTNKALHK</sequence>
<feature type="compositionally biased region" description="Basic and acidic residues" evidence="1">
    <location>
        <begin position="166"/>
        <end position="177"/>
    </location>
</feature>
<name>A0A9P6DT72_9AGAM</name>
<evidence type="ECO:0000256" key="1">
    <source>
        <dbReference type="SAM" id="MobiDB-lite"/>
    </source>
</evidence>
<protein>
    <submittedName>
        <fullName evidence="2">Uncharacterized protein</fullName>
    </submittedName>
</protein>
<dbReference type="EMBL" id="MU129019">
    <property type="protein sequence ID" value="KAF9510264.1"/>
    <property type="molecule type" value="Genomic_DNA"/>
</dbReference>
<dbReference type="AlphaFoldDB" id="A0A9P6DT72"/>
<keyword evidence="3" id="KW-1185">Reference proteome</keyword>
<feature type="region of interest" description="Disordered" evidence="1">
    <location>
        <begin position="98"/>
        <end position="121"/>
    </location>
</feature>
<gene>
    <name evidence="2" type="ORF">BS47DRAFT_1364664</name>
</gene>
<accession>A0A9P6DT72</accession>
<dbReference type="Proteomes" id="UP000886523">
    <property type="component" value="Unassembled WGS sequence"/>
</dbReference>
<comment type="caution">
    <text evidence="2">The sequence shown here is derived from an EMBL/GenBank/DDBJ whole genome shotgun (WGS) entry which is preliminary data.</text>
</comment>